<keyword evidence="2" id="KW-1185">Reference proteome</keyword>
<evidence type="ECO:0000313" key="1">
    <source>
        <dbReference type="EMBL" id="CAB4010582.1"/>
    </source>
</evidence>
<evidence type="ECO:0000313" key="2">
    <source>
        <dbReference type="Proteomes" id="UP001152795"/>
    </source>
</evidence>
<name>A0A7D9EKG5_PARCT</name>
<organism evidence="1 2">
    <name type="scientific">Paramuricea clavata</name>
    <name type="common">Red gorgonian</name>
    <name type="synonym">Violescent sea-whip</name>
    <dbReference type="NCBI Taxonomy" id="317549"/>
    <lineage>
        <taxon>Eukaryota</taxon>
        <taxon>Metazoa</taxon>
        <taxon>Cnidaria</taxon>
        <taxon>Anthozoa</taxon>
        <taxon>Octocorallia</taxon>
        <taxon>Malacalcyonacea</taxon>
        <taxon>Plexauridae</taxon>
        <taxon>Paramuricea</taxon>
    </lineage>
</organism>
<dbReference type="AlphaFoldDB" id="A0A7D9EKG5"/>
<sequence>MNHGWAKVREEINNFSFLGGLEVDLINPSCLTDEVRQLIDQDFAFWMESITARNLVGVVQRRRFKRKPGQGQRVSTRDTGAIAVTPGGPVRSSNRGSGRPRTGLAQRKRNALYKTMQDLFRKNKAWCAQEVLSGSWDQP</sequence>
<gene>
    <name evidence="1" type="ORF">PACLA_8A003975</name>
</gene>
<dbReference type="EMBL" id="CACRXK020006836">
    <property type="protein sequence ID" value="CAB4010582.1"/>
    <property type="molecule type" value="Genomic_DNA"/>
</dbReference>
<comment type="caution">
    <text evidence="1">The sequence shown here is derived from an EMBL/GenBank/DDBJ whole genome shotgun (WGS) entry which is preliminary data.</text>
</comment>
<protein>
    <submittedName>
        <fullName evidence="1">Uncharacterized protein</fullName>
    </submittedName>
</protein>
<reference evidence="1" key="1">
    <citation type="submission" date="2020-04" db="EMBL/GenBank/DDBJ databases">
        <authorList>
            <person name="Alioto T."/>
            <person name="Alioto T."/>
            <person name="Gomez Garrido J."/>
        </authorList>
    </citation>
    <scope>NUCLEOTIDE SEQUENCE</scope>
    <source>
        <strain evidence="1">A484AB</strain>
    </source>
</reference>
<accession>A0A7D9EKG5</accession>
<dbReference type="Proteomes" id="UP001152795">
    <property type="component" value="Unassembled WGS sequence"/>
</dbReference>
<proteinExistence type="predicted"/>